<keyword evidence="2" id="KW-1185">Reference proteome</keyword>
<organism evidence="1 2">
    <name type="scientific">Aphanomyces euteiches</name>
    <dbReference type="NCBI Taxonomy" id="100861"/>
    <lineage>
        <taxon>Eukaryota</taxon>
        <taxon>Sar</taxon>
        <taxon>Stramenopiles</taxon>
        <taxon>Oomycota</taxon>
        <taxon>Saprolegniomycetes</taxon>
        <taxon>Saprolegniales</taxon>
        <taxon>Verrucalvaceae</taxon>
        <taxon>Aphanomyces</taxon>
    </lineage>
</organism>
<dbReference type="VEuPathDB" id="FungiDB:AeMF1_019005"/>
<comment type="caution">
    <text evidence="1">The sequence shown here is derived from an EMBL/GenBank/DDBJ whole genome shotgun (WGS) entry which is preliminary data.</text>
</comment>
<reference evidence="1 2" key="1">
    <citation type="submission" date="2019-07" db="EMBL/GenBank/DDBJ databases">
        <title>Genomics analysis of Aphanomyces spp. identifies a new class of oomycete effector associated with host adaptation.</title>
        <authorList>
            <person name="Gaulin E."/>
        </authorList>
    </citation>
    <scope>NUCLEOTIDE SEQUENCE [LARGE SCALE GENOMIC DNA]</scope>
    <source>
        <strain evidence="1 2">ATCC 201684</strain>
    </source>
</reference>
<proteinExistence type="predicted"/>
<dbReference type="EMBL" id="VJMJ01000320">
    <property type="protein sequence ID" value="KAF0722897.1"/>
    <property type="molecule type" value="Genomic_DNA"/>
</dbReference>
<protein>
    <submittedName>
        <fullName evidence="1">Uncharacterized protein</fullName>
    </submittedName>
</protein>
<accession>A0A6G0W6Y6</accession>
<sequence length="305" mass="34840">MQGSIKAKSSKKYSVSLSIQTSKVQKEQVRCDLKFTGQWDDEVEDGHLILSNMISLVVEKVEQGMTNEQGELPVDSSDQFAQWFIDVMKKYNVDVQCQIPHEWKSSVLEQLAKFPHDEMKRLEDDIVEDDIVEDDIMEKEVLNQANLTLKAIQKRCEENANIVYYVKACNQKEIQSANASLGEDLQVIDDWLGSIGIDPFPLKWSYRGDIEQCVNEEYESLCAKTKPQELFFSLKKKGRMKIAANNSKGELKNMCDAWCQSLRECLGNPEITEIVKNQQNMNLVERKVAGMVNKSKEATVHAAYQ</sequence>
<gene>
    <name evidence="1" type="ORF">Ae201684_018128</name>
</gene>
<evidence type="ECO:0000313" key="2">
    <source>
        <dbReference type="Proteomes" id="UP000481153"/>
    </source>
</evidence>
<dbReference type="Proteomes" id="UP000481153">
    <property type="component" value="Unassembled WGS sequence"/>
</dbReference>
<name>A0A6G0W6Y6_9STRA</name>
<evidence type="ECO:0000313" key="1">
    <source>
        <dbReference type="EMBL" id="KAF0722897.1"/>
    </source>
</evidence>
<dbReference type="AlphaFoldDB" id="A0A6G0W6Y6"/>